<dbReference type="Pfam" id="PF10934">
    <property type="entry name" value="Sheath_initiator"/>
    <property type="match status" value="1"/>
</dbReference>
<dbReference type="AlphaFoldDB" id="A0AAW7ZBP1"/>
<reference evidence="1" key="1">
    <citation type="journal article" date="2023" name="J. Hazard. Mater.">
        <title>Anaerobic biodegradation of pyrene and benzo[a]pyrene by a new sulfate-reducing Desulforamulus aquiferis strain DSA.</title>
        <authorList>
            <person name="Zhang Z."/>
            <person name="Sun J."/>
            <person name="Gong X."/>
            <person name="Wang C."/>
            <person name="Wang H."/>
        </authorList>
    </citation>
    <scope>NUCLEOTIDE SEQUENCE</scope>
    <source>
        <strain evidence="1">DSA</strain>
    </source>
</reference>
<name>A0AAW7ZBP1_9FIRM</name>
<evidence type="ECO:0000313" key="1">
    <source>
        <dbReference type="EMBL" id="MDO7787118.1"/>
    </source>
</evidence>
<dbReference type="EMBL" id="JARPTC010000010">
    <property type="protein sequence ID" value="MDO7787118.1"/>
    <property type="molecule type" value="Genomic_DNA"/>
</dbReference>
<comment type="caution">
    <text evidence="1">The sequence shown here is derived from an EMBL/GenBank/DDBJ whole genome shotgun (WGS) entry which is preliminary data.</text>
</comment>
<proteinExistence type="predicted"/>
<dbReference type="RefSeq" id="WP_304542261.1">
    <property type="nucleotide sequence ID" value="NZ_JARPTC010000010.1"/>
</dbReference>
<reference evidence="1" key="2">
    <citation type="submission" date="2023-03" db="EMBL/GenBank/DDBJ databases">
        <authorList>
            <person name="Zhang Z."/>
        </authorList>
    </citation>
    <scope>NUCLEOTIDE SEQUENCE</scope>
    <source>
        <strain evidence="1">DSA</strain>
    </source>
</reference>
<dbReference type="Gene3D" id="3.10.450.40">
    <property type="match status" value="1"/>
</dbReference>
<dbReference type="Proteomes" id="UP001172911">
    <property type="component" value="Unassembled WGS sequence"/>
</dbReference>
<keyword evidence="2" id="KW-1185">Reference proteome</keyword>
<accession>A0AAW7ZBP1</accession>
<protein>
    <submittedName>
        <fullName evidence="1">DUF2634 domain-containing protein</fullName>
    </submittedName>
</protein>
<dbReference type="SUPFAM" id="SSF160719">
    <property type="entry name" value="gpW/gp25-like"/>
    <property type="match status" value="1"/>
</dbReference>
<evidence type="ECO:0000313" key="2">
    <source>
        <dbReference type="Proteomes" id="UP001172911"/>
    </source>
</evidence>
<gene>
    <name evidence="1" type="ORF">P6N53_07800</name>
</gene>
<sequence>MPLEPSIQIPQLYQGTTKPSKTYALDFKTGEIKGKVDGRDAIKQFILKAIKTARYRHLIYSSNYGCEIEELIGRGFTGPFMEAEIMRVTTEAIIYDERITRVYDFKVSATGDQVEVMFSVETPEGVLKINEVI</sequence>
<dbReference type="InterPro" id="IPR020288">
    <property type="entry name" value="Sheath_initiator"/>
</dbReference>
<organism evidence="1 2">
    <name type="scientific">Desulforamulus aquiferis</name>
    <dbReference type="NCBI Taxonomy" id="1397668"/>
    <lineage>
        <taxon>Bacteria</taxon>
        <taxon>Bacillati</taxon>
        <taxon>Bacillota</taxon>
        <taxon>Clostridia</taxon>
        <taxon>Eubacteriales</taxon>
        <taxon>Peptococcaceae</taxon>
        <taxon>Desulforamulus</taxon>
    </lineage>
</organism>